<evidence type="ECO:0000313" key="2">
    <source>
        <dbReference type="EMBL" id="KAE8959584.1"/>
    </source>
</evidence>
<evidence type="ECO:0000313" key="3">
    <source>
        <dbReference type="EMBL" id="KAE8959672.1"/>
    </source>
</evidence>
<evidence type="ECO:0008006" key="6">
    <source>
        <dbReference type="Google" id="ProtNLM"/>
    </source>
</evidence>
<organism evidence="3 4">
    <name type="scientific">Phytophthora rubi</name>
    <dbReference type="NCBI Taxonomy" id="129364"/>
    <lineage>
        <taxon>Eukaryota</taxon>
        <taxon>Sar</taxon>
        <taxon>Stramenopiles</taxon>
        <taxon>Oomycota</taxon>
        <taxon>Peronosporomycetes</taxon>
        <taxon>Peronosporales</taxon>
        <taxon>Peronosporaceae</taxon>
        <taxon>Phytophthora</taxon>
    </lineage>
</organism>
<protein>
    <recommendedName>
        <fullName evidence="6">Secreted protein</fullName>
    </recommendedName>
</protein>
<evidence type="ECO:0000313" key="4">
    <source>
        <dbReference type="Proteomes" id="UP000429607"/>
    </source>
</evidence>
<comment type="caution">
    <text evidence="3">The sequence shown here is derived from an EMBL/GenBank/DDBJ whole genome shotgun (WGS) entry which is preliminary data.</text>
</comment>
<accession>A0A6A3GQD0</accession>
<feature type="chain" id="PRO_5040009094" description="Secreted protein" evidence="1">
    <location>
        <begin position="19"/>
        <end position="70"/>
    </location>
</feature>
<name>A0A6A3GQD0_9STRA</name>
<dbReference type="Proteomes" id="UP000429607">
    <property type="component" value="Unassembled WGS sequence"/>
</dbReference>
<sequence length="70" mass="7617">MIRSQCVLLVIITTCCCSTQFGMFRQTIFTFGDTGKSVHLPFACHSSSKGNSKNEVRALSPCTPSWVASV</sequence>
<dbReference type="EMBL" id="QXFU01006967">
    <property type="protein sequence ID" value="KAE8959584.1"/>
    <property type="molecule type" value="Genomic_DNA"/>
</dbReference>
<dbReference type="Proteomes" id="UP000435112">
    <property type="component" value="Unassembled WGS sequence"/>
</dbReference>
<dbReference type="AlphaFoldDB" id="A0A6A3GQD0"/>
<gene>
    <name evidence="3" type="ORF">PR001_g30640</name>
    <name evidence="2" type="ORF">PR002_g30494</name>
</gene>
<feature type="signal peptide" evidence="1">
    <location>
        <begin position="1"/>
        <end position="18"/>
    </location>
</feature>
<dbReference type="OrthoDB" id="10269415at2759"/>
<evidence type="ECO:0000256" key="1">
    <source>
        <dbReference type="SAM" id="SignalP"/>
    </source>
</evidence>
<keyword evidence="1" id="KW-0732">Signal</keyword>
<dbReference type="EMBL" id="QXFV01007077">
    <property type="protein sequence ID" value="KAE8959672.1"/>
    <property type="molecule type" value="Genomic_DNA"/>
</dbReference>
<reference evidence="4 5" key="1">
    <citation type="submission" date="2018-09" db="EMBL/GenBank/DDBJ databases">
        <title>Genomic investigation of the strawberry pathogen Phytophthora fragariae indicates pathogenicity is determined by transcriptional variation in three key races.</title>
        <authorList>
            <person name="Adams T.M."/>
            <person name="Armitage A.D."/>
            <person name="Sobczyk M.K."/>
            <person name="Bates H.J."/>
            <person name="Dunwell J.M."/>
            <person name="Nellist C.F."/>
            <person name="Harrison R.J."/>
        </authorList>
    </citation>
    <scope>NUCLEOTIDE SEQUENCE [LARGE SCALE GENOMIC DNA]</scope>
    <source>
        <strain evidence="3 4">SCRP249</strain>
        <strain evidence="2 5">SCRP324</strain>
    </source>
</reference>
<evidence type="ECO:0000313" key="5">
    <source>
        <dbReference type="Proteomes" id="UP000435112"/>
    </source>
</evidence>
<proteinExistence type="predicted"/>